<dbReference type="Proteomes" id="UP000449710">
    <property type="component" value="Unassembled WGS sequence"/>
</dbReference>
<dbReference type="PANTHER" id="PTHR33941:SF11">
    <property type="entry name" value="BACTERIAL MICROCOMPARTMENT SHELL PROTEIN PDUJ"/>
    <property type="match status" value="1"/>
</dbReference>
<protein>
    <submittedName>
        <fullName evidence="6">BMC domain-containing protein</fullName>
    </submittedName>
</protein>
<comment type="caution">
    <text evidence="6">The sequence shown here is derived from an EMBL/GenBank/DDBJ whole genome shotgun (WGS) entry which is preliminary data.</text>
</comment>
<organism evidence="6 7">
    <name type="scientific">Isachenkonia alkalipeptolytica</name>
    <dbReference type="NCBI Taxonomy" id="2565777"/>
    <lineage>
        <taxon>Bacteria</taxon>
        <taxon>Bacillati</taxon>
        <taxon>Bacillota</taxon>
        <taxon>Clostridia</taxon>
        <taxon>Eubacteriales</taxon>
        <taxon>Clostridiaceae</taxon>
        <taxon>Isachenkonia</taxon>
    </lineage>
</organism>
<dbReference type="PROSITE" id="PS51930">
    <property type="entry name" value="BMC_2"/>
    <property type="match status" value="1"/>
</dbReference>
<feature type="region of interest" description="Disordered" evidence="4">
    <location>
        <begin position="102"/>
        <end position="144"/>
    </location>
</feature>
<dbReference type="InterPro" id="IPR044872">
    <property type="entry name" value="CcmK/CsoS1_BMC"/>
</dbReference>
<dbReference type="GO" id="GO:0031469">
    <property type="term" value="C:bacterial microcompartment"/>
    <property type="evidence" value="ECO:0007669"/>
    <property type="project" value="UniProtKB-SubCell"/>
</dbReference>
<dbReference type="Gene3D" id="3.30.70.1710">
    <property type="match status" value="1"/>
</dbReference>
<sequence>MKPALGLIETIGLTSAVTALDAASKAADVELIGYEKVIGVGKAVSVTVHLAGDVAAVQAAVDAGVSAARQIGTVAAHHVIARPDEELDHLIEIFRKNLKKKSGAKVIENSNKKQGTDKKQETSKKQETGKKQETKKGNTTKAKS</sequence>
<dbReference type="EMBL" id="SUMG01000012">
    <property type="protein sequence ID" value="NBG88802.1"/>
    <property type="molecule type" value="Genomic_DNA"/>
</dbReference>
<comment type="similarity">
    <text evidence="3">Belongs to the bacterial microcompartments protein family.</text>
</comment>
<comment type="subcellular location">
    <subcellularLocation>
        <location evidence="1">Bacterial microcompartment</location>
    </subcellularLocation>
</comment>
<feature type="compositionally biased region" description="Basic and acidic residues" evidence="4">
    <location>
        <begin position="110"/>
        <end position="136"/>
    </location>
</feature>
<proteinExistence type="inferred from homology"/>
<gene>
    <name evidence="6" type="ORF">ISALK_09835</name>
</gene>
<dbReference type="SMART" id="SM00877">
    <property type="entry name" value="BMC"/>
    <property type="match status" value="1"/>
</dbReference>
<evidence type="ECO:0000256" key="1">
    <source>
        <dbReference type="ARBA" id="ARBA00024322"/>
    </source>
</evidence>
<evidence type="ECO:0000256" key="4">
    <source>
        <dbReference type="SAM" id="MobiDB-lite"/>
    </source>
</evidence>
<dbReference type="CDD" id="cd07045">
    <property type="entry name" value="BMC_CcmK_like"/>
    <property type="match status" value="1"/>
</dbReference>
<feature type="domain" description="BMC" evidence="5">
    <location>
        <begin position="4"/>
        <end position="92"/>
    </location>
</feature>
<dbReference type="SUPFAM" id="SSF143414">
    <property type="entry name" value="CcmK-like"/>
    <property type="match status" value="1"/>
</dbReference>
<keyword evidence="2" id="KW-1283">Bacterial microcompartment</keyword>
<evidence type="ECO:0000313" key="6">
    <source>
        <dbReference type="EMBL" id="NBG88802.1"/>
    </source>
</evidence>
<dbReference type="AlphaFoldDB" id="A0AA43XLA9"/>
<dbReference type="InterPro" id="IPR037233">
    <property type="entry name" value="CcmK-like_sf"/>
</dbReference>
<accession>A0AA43XLA9</accession>
<dbReference type="PANTHER" id="PTHR33941">
    <property type="entry name" value="PROPANEDIOL UTILIZATION PROTEIN PDUA"/>
    <property type="match status" value="1"/>
</dbReference>
<dbReference type="InterPro" id="IPR000249">
    <property type="entry name" value="BMC_dom"/>
</dbReference>
<name>A0AA43XLA9_9CLOT</name>
<evidence type="ECO:0000259" key="5">
    <source>
        <dbReference type="PROSITE" id="PS51930"/>
    </source>
</evidence>
<dbReference type="Pfam" id="PF00936">
    <property type="entry name" value="BMC"/>
    <property type="match status" value="1"/>
</dbReference>
<reference evidence="6 7" key="1">
    <citation type="submission" date="2019-04" db="EMBL/GenBank/DDBJ databases">
        <title>Isachenkonia alkalipeptolytica gen. nov. sp. nov. a new anaerobic, alkiliphilic organothrophic bacterium capable to reduce synthesized ferrihydrite isolated from a soda lake.</title>
        <authorList>
            <person name="Toshchakov S.V."/>
            <person name="Zavarzina D.G."/>
            <person name="Zhilina T.N."/>
            <person name="Kostrikina N.A."/>
            <person name="Kublanov I.V."/>
        </authorList>
    </citation>
    <scope>NUCLEOTIDE SEQUENCE [LARGE SCALE GENOMIC DNA]</scope>
    <source>
        <strain evidence="6 7">Z-1701</strain>
    </source>
</reference>
<evidence type="ECO:0000256" key="2">
    <source>
        <dbReference type="ARBA" id="ARBA00024446"/>
    </source>
</evidence>
<keyword evidence="7" id="KW-1185">Reference proteome</keyword>
<evidence type="ECO:0000256" key="3">
    <source>
        <dbReference type="PROSITE-ProRule" id="PRU01278"/>
    </source>
</evidence>
<dbReference type="InterPro" id="IPR050575">
    <property type="entry name" value="BMC_shell"/>
</dbReference>
<evidence type="ECO:0000313" key="7">
    <source>
        <dbReference type="Proteomes" id="UP000449710"/>
    </source>
</evidence>